<dbReference type="OrthoDB" id="4462506at2"/>
<dbReference type="RefSeq" id="WP_071065096.1">
    <property type="nucleotide sequence ID" value="NZ_MAXA01000226.1"/>
</dbReference>
<proteinExistence type="predicted"/>
<evidence type="ECO:0000313" key="2">
    <source>
        <dbReference type="Proteomes" id="UP000179769"/>
    </source>
</evidence>
<dbReference type="GO" id="GO:0032324">
    <property type="term" value="P:molybdopterin cofactor biosynthetic process"/>
    <property type="evidence" value="ECO:0007669"/>
    <property type="project" value="InterPro"/>
</dbReference>
<dbReference type="Proteomes" id="UP000179769">
    <property type="component" value="Unassembled WGS sequence"/>
</dbReference>
<dbReference type="InterPro" id="IPR024486">
    <property type="entry name" value="DUF2617"/>
</dbReference>
<evidence type="ECO:0000313" key="1">
    <source>
        <dbReference type="EMBL" id="OHV26423.1"/>
    </source>
</evidence>
<sequence length="168" mass="17965">MTALELAVVPRDVRAASLGLLLDAPSPASLASVDLHAPHGMLTLAVLGASHAVSASSGTRRLTEEVSCDAVAAGGCPLPSRAEQDGYTLRAQVRTVDRRELDALAASLRTRAAGRSDWLCAAFPGDERAVTALTGAPMPRGWQWHTWHLYPGSRTHEIVTTHSRWEPR</sequence>
<organism evidence="1 2">
    <name type="scientific">Parafrankia soli</name>
    <dbReference type="NCBI Taxonomy" id="2599596"/>
    <lineage>
        <taxon>Bacteria</taxon>
        <taxon>Bacillati</taxon>
        <taxon>Actinomycetota</taxon>
        <taxon>Actinomycetes</taxon>
        <taxon>Frankiales</taxon>
        <taxon>Frankiaceae</taxon>
        <taxon>Parafrankia</taxon>
    </lineage>
</organism>
<dbReference type="SUPFAM" id="SSF63882">
    <property type="entry name" value="MoeA N-terminal region -like"/>
    <property type="match status" value="1"/>
</dbReference>
<dbReference type="Pfam" id="PF10936">
    <property type="entry name" value="DUF2617"/>
    <property type="match status" value="1"/>
</dbReference>
<dbReference type="InterPro" id="IPR036135">
    <property type="entry name" value="MoeA_linker/N_sf"/>
</dbReference>
<comment type="caution">
    <text evidence="1">The sequence shown here is derived from an EMBL/GenBank/DDBJ whole genome shotgun (WGS) entry which is preliminary data.</text>
</comment>
<protein>
    <recommendedName>
        <fullName evidence="3">DUF2617 domain-containing protein</fullName>
    </recommendedName>
</protein>
<evidence type="ECO:0008006" key="3">
    <source>
        <dbReference type="Google" id="ProtNLM"/>
    </source>
</evidence>
<dbReference type="AlphaFoldDB" id="A0A1S1PUM7"/>
<name>A0A1S1PUM7_9ACTN</name>
<keyword evidence="2" id="KW-1185">Reference proteome</keyword>
<dbReference type="EMBL" id="MAXA01000226">
    <property type="protein sequence ID" value="OHV26423.1"/>
    <property type="molecule type" value="Genomic_DNA"/>
</dbReference>
<accession>A0A1S1PUM7</accession>
<gene>
    <name evidence="1" type="ORF">BBK14_21185</name>
</gene>
<reference evidence="2" key="1">
    <citation type="submission" date="2016-07" db="EMBL/GenBank/DDBJ databases">
        <title>Frankia sp. NRRL B-16219 Genome sequencing.</title>
        <authorList>
            <person name="Ghodhbane-Gtari F."/>
            <person name="Swanson E."/>
            <person name="Gueddou A."/>
            <person name="Louati M."/>
            <person name="Nouioui I."/>
            <person name="Hezbri K."/>
            <person name="Abebe-Akele F."/>
            <person name="Simpson S."/>
            <person name="Morris K."/>
            <person name="Thomas K."/>
            <person name="Gtari M."/>
            <person name="Tisa L.S."/>
        </authorList>
    </citation>
    <scope>NUCLEOTIDE SEQUENCE [LARGE SCALE GENOMIC DNA]</scope>
    <source>
        <strain evidence="2">NRRL B-16219</strain>
    </source>
</reference>